<feature type="domain" description="Sin" evidence="1">
    <location>
        <begin position="10"/>
        <end position="48"/>
    </location>
</feature>
<dbReference type="InterPro" id="IPR010981">
    <property type="entry name" value="SinR/SinI_dimer_dom"/>
</dbReference>
<dbReference type="PROSITE" id="PS51500">
    <property type="entry name" value="SIN"/>
    <property type="match status" value="1"/>
</dbReference>
<dbReference type="EMBL" id="FOHE01000005">
    <property type="protein sequence ID" value="SET05790.1"/>
    <property type="molecule type" value="Genomic_DNA"/>
</dbReference>
<dbReference type="RefSeq" id="WP_090868200.1">
    <property type="nucleotide sequence ID" value="NZ_FOHE01000005.1"/>
</dbReference>
<proteinExistence type="predicted"/>
<dbReference type="GO" id="GO:0046983">
    <property type="term" value="F:protein dimerization activity"/>
    <property type="evidence" value="ECO:0007669"/>
    <property type="project" value="InterPro"/>
</dbReference>
<protein>
    <submittedName>
        <fullName evidence="2">Anti-repressor SinI</fullName>
    </submittedName>
</protein>
<dbReference type="Proteomes" id="UP000198618">
    <property type="component" value="Unassembled WGS sequence"/>
</dbReference>
<organism evidence="2 3">
    <name type="scientific">Oceanobacillus limi</name>
    <dbReference type="NCBI Taxonomy" id="930131"/>
    <lineage>
        <taxon>Bacteria</taxon>
        <taxon>Bacillati</taxon>
        <taxon>Bacillota</taxon>
        <taxon>Bacilli</taxon>
        <taxon>Bacillales</taxon>
        <taxon>Bacillaceae</taxon>
        <taxon>Oceanobacillus</taxon>
    </lineage>
</organism>
<evidence type="ECO:0000313" key="3">
    <source>
        <dbReference type="Proteomes" id="UP000198618"/>
    </source>
</evidence>
<dbReference type="GO" id="GO:0006355">
    <property type="term" value="P:regulation of DNA-templated transcription"/>
    <property type="evidence" value="ECO:0007669"/>
    <property type="project" value="InterPro"/>
</dbReference>
<dbReference type="AlphaFoldDB" id="A0A1I0BG67"/>
<dbReference type="SUPFAM" id="SSF47406">
    <property type="entry name" value="SinR repressor dimerisation domain-like"/>
    <property type="match status" value="1"/>
</dbReference>
<keyword evidence="3" id="KW-1185">Reference proteome</keyword>
<evidence type="ECO:0000313" key="2">
    <source>
        <dbReference type="EMBL" id="SET05790.1"/>
    </source>
</evidence>
<sequence>MLREQNVEAIEKIMEWEKIDEEWVALIIEAKNSGLSINDVREFLTDPNTILSIYR</sequence>
<evidence type="ECO:0000259" key="1">
    <source>
        <dbReference type="PROSITE" id="PS51500"/>
    </source>
</evidence>
<dbReference type="Pfam" id="PF08671">
    <property type="entry name" value="SinI"/>
    <property type="match status" value="1"/>
</dbReference>
<name>A0A1I0BG67_9BACI</name>
<gene>
    <name evidence="2" type="ORF">SAMN05216389_1054</name>
</gene>
<accession>A0A1I0BG67</accession>
<dbReference type="InterPro" id="IPR036281">
    <property type="entry name" value="SinR/SinI_dimer_dom_sf"/>
</dbReference>
<reference evidence="2 3" key="1">
    <citation type="submission" date="2016-10" db="EMBL/GenBank/DDBJ databases">
        <authorList>
            <person name="de Groot N.N."/>
        </authorList>
    </citation>
    <scope>NUCLEOTIDE SEQUENCE [LARGE SCALE GENOMIC DNA]</scope>
    <source>
        <strain evidence="2 3">IBRC-M 10780</strain>
    </source>
</reference>